<dbReference type="Gene3D" id="3.30.470.20">
    <property type="entry name" value="ATP-grasp fold, B domain"/>
    <property type="match status" value="1"/>
</dbReference>
<comment type="cofactor">
    <cofactor evidence="2">
        <name>Mg(2+)</name>
        <dbReference type="ChEBI" id="CHEBI:18420"/>
    </cofactor>
</comment>
<dbReference type="EMBL" id="CP154795">
    <property type="protein sequence ID" value="XAN09444.1"/>
    <property type="molecule type" value="Genomic_DNA"/>
</dbReference>
<evidence type="ECO:0000259" key="15">
    <source>
        <dbReference type="PROSITE" id="PS50975"/>
    </source>
</evidence>
<keyword evidence="13" id="KW-0963">Cytoplasm</keyword>
<keyword evidence="12 13" id="KW-0961">Cell wall biogenesis/degradation</keyword>
<dbReference type="EC" id="6.3.2.4" evidence="13"/>
<evidence type="ECO:0000256" key="9">
    <source>
        <dbReference type="ARBA" id="ARBA00022960"/>
    </source>
</evidence>
<dbReference type="InterPro" id="IPR011127">
    <property type="entry name" value="Dala_Dala_lig_N"/>
</dbReference>
<keyword evidence="17" id="KW-1185">Reference proteome</keyword>
<dbReference type="NCBIfam" id="NF002528">
    <property type="entry name" value="PRK01966.1-4"/>
    <property type="match status" value="1"/>
</dbReference>
<protein>
    <recommendedName>
        <fullName evidence="13">D-alanine--D-alanine ligase</fullName>
        <ecNumber evidence="13">6.3.2.4</ecNumber>
    </recommendedName>
    <alternativeName>
        <fullName evidence="13">D-Ala-D-Ala ligase</fullName>
    </alternativeName>
    <alternativeName>
        <fullName evidence="13">D-alanylalanine synthetase</fullName>
    </alternativeName>
</protein>
<comment type="catalytic activity">
    <reaction evidence="13">
        <text>2 D-alanine + ATP = D-alanyl-D-alanine + ADP + phosphate + H(+)</text>
        <dbReference type="Rhea" id="RHEA:11224"/>
        <dbReference type="ChEBI" id="CHEBI:15378"/>
        <dbReference type="ChEBI" id="CHEBI:30616"/>
        <dbReference type="ChEBI" id="CHEBI:43474"/>
        <dbReference type="ChEBI" id="CHEBI:57416"/>
        <dbReference type="ChEBI" id="CHEBI:57822"/>
        <dbReference type="ChEBI" id="CHEBI:456216"/>
        <dbReference type="EC" id="6.3.2.4"/>
    </reaction>
</comment>
<evidence type="ECO:0000313" key="16">
    <source>
        <dbReference type="EMBL" id="XAN09444.1"/>
    </source>
</evidence>
<evidence type="ECO:0000313" key="17">
    <source>
        <dbReference type="Proteomes" id="UP001442841"/>
    </source>
</evidence>
<keyword evidence="9 13" id="KW-0133">Cell shape</keyword>
<keyword evidence="7 14" id="KW-0067">ATP-binding</keyword>
<dbReference type="PANTHER" id="PTHR23132:SF25">
    <property type="entry name" value="D-ALANINE--D-ALANINE LIGASE A"/>
    <property type="match status" value="1"/>
</dbReference>
<evidence type="ECO:0000256" key="2">
    <source>
        <dbReference type="ARBA" id="ARBA00001946"/>
    </source>
</evidence>
<evidence type="ECO:0000256" key="7">
    <source>
        <dbReference type="ARBA" id="ARBA00022840"/>
    </source>
</evidence>
<comment type="function">
    <text evidence="13">Cell wall formation.</text>
</comment>
<gene>
    <name evidence="13" type="primary">ddl</name>
    <name evidence="16" type="ORF">AADG42_11885</name>
</gene>
<accession>A0ABZ3FWI6</accession>
<dbReference type="Gene3D" id="3.30.1490.20">
    <property type="entry name" value="ATP-grasp fold, A domain"/>
    <property type="match status" value="1"/>
</dbReference>
<evidence type="ECO:0000256" key="3">
    <source>
        <dbReference type="ARBA" id="ARBA00010871"/>
    </source>
</evidence>
<dbReference type="SUPFAM" id="SSF52440">
    <property type="entry name" value="PreATP-grasp domain"/>
    <property type="match status" value="1"/>
</dbReference>
<dbReference type="NCBIfam" id="TIGR01205">
    <property type="entry name" value="D_ala_D_alaTIGR"/>
    <property type="match status" value="1"/>
</dbReference>
<dbReference type="Pfam" id="PF01820">
    <property type="entry name" value="Dala_Dala_lig_N"/>
    <property type="match status" value="1"/>
</dbReference>
<comment type="similarity">
    <text evidence="3 13">Belongs to the D-alanine--D-alanine ligase family.</text>
</comment>
<feature type="domain" description="ATP-grasp" evidence="15">
    <location>
        <begin position="149"/>
        <end position="360"/>
    </location>
</feature>
<dbReference type="PANTHER" id="PTHR23132">
    <property type="entry name" value="D-ALANINE--D-ALANINE LIGASE"/>
    <property type="match status" value="1"/>
</dbReference>
<evidence type="ECO:0000256" key="12">
    <source>
        <dbReference type="ARBA" id="ARBA00023316"/>
    </source>
</evidence>
<keyword evidence="8" id="KW-0460">Magnesium</keyword>
<keyword evidence="5" id="KW-0479">Metal-binding</keyword>
<dbReference type="Gene3D" id="3.40.50.20">
    <property type="match status" value="1"/>
</dbReference>
<comment type="subcellular location">
    <subcellularLocation>
        <location evidence="13">Cytoplasm</location>
    </subcellularLocation>
</comment>
<keyword evidence="6 14" id="KW-0547">Nucleotide-binding</keyword>
<keyword evidence="4 13" id="KW-0436">Ligase</keyword>
<evidence type="ECO:0000256" key="1">
    <source>
        <dbReference type="ARBA" id="ARBA00001936"/>
    </source>
</evidence>
<evidence type="ECO:0000256" key="11">
    <source>
        <dbReference type="ARBA" id="ARBA00023211"/>
    </source>
</evidence>
<evidence type="ECO:0000256" key="5">
    <source>
        <dbReference type="ARBA" id="ARBA00022723"/>
    </source>
</evidence>
<evidence type="ECO:0000256" key="4">
    <source>
        <dbReference type="ARBA" id="ARBA00022598"/>
    </source>
</evidence>
<evidence type="ECO:0000256" key="10">
    <source>
        <dbReference type="ARBA" id="ARBA00022984"/>
    </source>
</evidence>
<evidence type="ECO:0000256" key="13">
    <source>
        <dbReference type="HAMAP-Rule" id="MF_00047"/>
    </source>
</evidence>
<dbReference type="Pfam" id="PF07478">
    <property type="entry name" value="Dala_Dala_lig_C"/>
    <property type="match status" value="1"/>
</dbReference>
<comment type="pathway">
    <text evidence="13">Cell wall biogenesis; peptidoglycan biosynthesis.</text>
</comment>
<sequence length="370" mass="40175">MTDRPTVALVFGGGSSEHRISCLTAASVARAIDPERFRVVGVGITPSGRWVSVPAEDVMALEVRDGVLPSLSEDRPEAIWRRVDNGTEVAIVDDDQLVEAVRIDVALALLHGPFGEDGTIQGMFEMLDVRYVGSGVAASAIGMDKHFMKLVFSAQGLPVGPYVAIPPREWAADRAACLDAVASLNFPVYVKPARGGSSMGITRVTSMDEVGVAIEKARDYDPKVIVEEGFTEIREIECGVLGSLGGGLAEASVPAEIRMHTEDAFYDFEAKYLPDEQVSLDVPADLQPEIADEVRQLAVQAFHAVDGEGLARVDFFVTRTGRVLINEINTMPGFTALSMFPRMWHHSGLEYPQLIERLIELALDRPVGLR</sequence>
<dbReference type="PROSITE" id="PS00844">
    <property type="entry name" value="DALA_DALA_LIGASE_2"/>
    <property type="match status" value="1"/>
</dbReference>
<evidence type="ECO:0000256" key="6">
    <source>
        <dbReference type="ARBA" id="ARBA00022741"/>
    </source>
</evidence>
<dbReference type="InterPro" id="IPR011095">
    <property type="entry name" value="Dala_Dala_lig_C"/>
</dbReference>
<evidence type="ECO:0000256" key="8">
    <source>
        <dbReference type="ARBA" id="ARBA00022842"/>
    </source>
</evidence>
<dbReference type="PIRSF" id="PIRSF039102">
    <property type="entry name" value="Ddl/VanB"/>
    <property type="match status" value="1"/>
</dbReference>
<proteinExistence type="inferred from homology"/>
<dbReference type="RefSeq" id="WP_425310885.1">
    <property type="nucleotide sequence ID" value="NZ_CP154795.1"/>
</dbReference>
<evidence type="ECO:0000256" key="14">
    <source>
        <dbReference type="PROSITE-ProRule" id="PRU00409"/>
    </source>
</evidence>
<dbReference type="SUPFAM" id="SSF56059">
    <property type="entry name" value="Glutathione synthetase ATP-binding domain-like"/>
    <property type="match status" value="1"/>
</dbReference>
<dbReference type="InterPro" id="IPR005905">
    <property type="entry name" value="D_ala_D_ala"/>
</dbReference>
<keyword evidence="10 13" id="KW-0573">Peptidoglycan synthesis</keyword>
<dbReference type="InterPro" id="IPR016185">
    <property type="entry name" value="PreATP-grasp_dom_sf"/>
</dbReference>
<keyword evidence="11" id="KW-0464">Manganese</keyword>
<reference evidence="16 17" key="1">
    <citation type="submission" date="2024-04" db="EMBL/GenBank/DDBJ databases">
        <title>Isolation of an actinomycete strain from pig manure.</title>
        <authorList>
            <person name="Gong T."/>
            <person name="Yu Z."/>
            <person name="An M."/>
            <person name="Wei C."/>
            <person name="Yang W."/>
            <person name="Liu L."/>
        </authorList>
    </citation>
    <scope>NUCLEOTIDE SEQUENCE [LARGE SCALE GENOMIC DNA]</scope>
    <source>
        <strain evidence="16 17">ZF39</strain>
    </source>
</reference>
<name>A0ABZ3FWI6_9ACTN</name>
<dbReference type="PROSITE" id="PS50975">
    <property type="entry name" value="ATP_GRASP"/>
    <property type="match status" value="1"/>
</dbReference>
<dbReference type="GO" id="GO:0016874">
    <property type="term" value="F:ligase activity"/>
    <property type="evidence" value="ECO:0007669"/>
    <property type="project" value="UniProtKB-KW"/>
</dbReference>
<organism evidence="16 17">
    <name type="scientific">Ammonicoccus fulvus</name>
    <dbReference type="NCBI Taxonomy" id="3138240"/>
    <lineage>
        <taxon>Bacteria</taxon>
        <taxon>Bacillati</taxon>
        <taxon>Actinomycetota</taxon>
        <taxon>Actinomycetes</taxon>
        <taxon>Propionibacteriales</taxon>
        <taxon>Propionibacteriaceae</taxon>
        <taxon>Ammonicoccus</taxon>
    </lineage>
</organism>
<dbReference type="HAMAP" id="MF_00047">
    <property type="entry name" value="Dala_Dala_lig"/>
    <property type="match status" value="1"/>
</dbReference>
<dbReference type="InterPro" id="IPR013815">
    <property type="entry name" value="ATP_grasp_subdomain_1"/>
</dbReference>
<dbReference type="InterPro" id="IPR000291">
    <property type="entry name" value="D-Ala_lig_Van_CS"/>
</dbReference>
<dbReference type="Proteomes" id="UP001442841">
    <property type="component" value="Chromosome"/>
</dbReference>
<dbReference type="PROSITE" id="PS00843">
    <property type="entry name" value="DALA_DALA_LIGASE_1"/>
    <property type="match status" value="1"/>
</dbReference>
<comment type="cofactor">
    <cofactor evidence="1">
        <name>Mn(2+)</name>
        <dbReference type="ChEBI" id="CHEBI:29035"/>
    </cofactor>
</comment>
<dbReference type="InterPro" id="IPR011761">
    <property type="entry name" value="ATP-grasp"/>
</dbReference>